<evidence type="ECO:0008006" key="3">
    <source>
        <dbReference type="Google" id="ProtNLM"/>
    </source>
</evidence>
<dbReference type="EMBL" id="BAUL01000287">
    <property type="protein sequence ID" value="GAD99244.1"/>
    <property type="molecule type" value="Genomic_DNA"/>
</dbReference>
<dbReference type="SUPFAM" id="SSF56112">
    <property type="entry name" value="Protein kinase-like (PK-like)"/>
    <property type="match status" value="1"/>
</dbReference>
<dbReference type="InterPro" id="IPR011009">
    <property type="entry name" value="Kinase-like_dom_sf"/>
</dbReference>
<dbReference type="OrthoDB" id="4207132at2759"/>
<dbReference type="eggNOG" id="ENOG502T10G">
    <property type="taxonomic scope" value="Eukaryota"/>
</dbReference>
<dbReference type="AlphaFoldDB" id="V5FMM4"/>
<protein>
    <recommendedName>
        <fullName evidence="3">Aminoglycoside phosphotransferase domain-containing protein</fullName>
    </recommendedName>
</protein>
<evidence type="ECO:0000313" key="1">
    <source>
        <dbReference type="EMBL" id="GAD99244.1"/>
    </source>
</evidence>
<comment type="caution">
    <text evidence="1">The sequence shown here is derived from an EMBL/GenBank/DDBJ whole genome shotgun (WGS) entry which is preliminary data.</text>
</comment>
<dbReference type="InParanoid" id="V5FMM4"/>
<dbReference type="Gene3D" id="1.10.510.10">
    <property type="entry name" value="Transferase(Phosphotransferase) domain 1"/>
    <property type="match status" value="1"/>
</dbReference>
<accession>V5FMM4</accession>
<dbReference type="HOGENOM" id="CLU_090422_0_0_1"/>
<gene>
    <name evidence="1" type="ORF">PVAR5_7954</name>
</gene>
<evidence type="ECO:0000313" key="2">
    <source>
        <dbReference type="Proteomes" id="UP000018001"/>
    </source>
</evidence>
<sequence length="290" mass="33698">MVATVVITCPRREEMNYSNCCWVADPPEDFVLQFKGSNESWKLGPAFKERVLNGDEHEGFELSEASAICIATQINGSRKGIQAIAKIRVQIPPEMNNPWDYYPGVDYSVYKSTYLSVWSHTEFSILKYLTLKGSKCTPRYIGHEIRDQSDHDYLPGGYVVYTLMEKLPGINLVDWPDFPLEKRNRFRIAFGKAIRKFYSWGSVHRDPQRHNIIWDENTDRCWIIDLEDIDYEDPPRKFVPRRDWADWGIIGVIPDGELDPMAPDNYDECPDDDALYALATRTKTRQLCER</sequence>
<organism evidence="1 2">
    <name type="scientific">Byssochlamys spectabilis (strain No. 5 / NBRC 109023)</name>
    <name type="common">Paecilomyces variotii</name>
    <dbReference type="NCBI Taxonomy" id="1356009"/>
    <lineage>
        <taxon>Eukaryota</taxon>
        <taxon>Fungi</taxon>
        <taxon>Dikarya</taxon>
        <taxon>Ascomycota</taxon>
        <taxon>Pezizomycotina</taxon>
        <taxon>Eurotiomycetes</taxon>
        <taxon>Eurotiomycetidae</taxon>
        <taxon>Eurotiales</taxon>
        <taxon>Thermoascaceae</taxon>
        <taxon>Paecilomyces</taxon>
    </lineage>
</organism>
<proteinExistence type="predicted"/>
<dbReference type="Proteomes" id="UP000018001">
    <property type="component" value="Unassembled WGS sequence"/>
</dbReference>
<name>V5FMM4_BYSSN</name>
<reference evidence="2" key="1">
    <citation type="journal article" date="2014" name="Genome Announc.">
        <title>Draft genome sequence of the formaldehyde-resistant fungus Byssochlamys spectabilis No. 5 (anamorph Paecilomyces variotii No. 5) (NBRC109023).</title>
        <authorList>
            <person name="Oka T."/>
            <person name="Ekino K."/>
            <person name="Fukuda K."/>
            <person name="Nomura Y."/>
        </authorList>
    </citation>
    <scope>NUCLEOTIDE SEQUENCE [LARGE SCALE GENOMIC DNA]</scope>
    <source>
        <strain evidence="2">No. 5 / NBRC 109023</strain>
    </source>
</reference>
<keyword evidence="2" id="KW-1185">Reference proteome</keyword>